<keyword evidence="2" id="KW-0812">Transmembrane</keyword>
<evidence type="ECO:0000256" key="1">
    <source>
        <dbReference type="SAM" id="MobiDB-lite"/>
    </source>
</evidence>
<feature type="region of interest" description="Disordered" evidence="1">
    <location>
        <begin position="117"/>
        <end position="156"/>
    </location>
</feature>
<feature type="transmembrane region" description="Helical" evidence="2">
    <location>
        <begin position="39"/>
        <end position="57"/>
    </location>
</feature>
<organism evidence="3 4">
    <name type="scientific">Dipodomys ordii</name>
    <name type="common">Ord's kangaroo rat</name>
    <dbReference type="NCBI Taxonomy" id="10020"/>
    <lineage>
        <taxon>Eukaryota</taxon>
        <taxon>Metazoa</taxon>
        <taxon>Chordata</taxon>
        <taxon>Craniata</taxon>
        <taxon>Vertebrata</taxon>
        <taxon>Euteleostomi</taxon>
        <taxon>Mammalia</taxon>
        <taxon>Eutheria</taxon>
        <taxon>Euarchontoglires</taxon>
        <taxon>Glires</taxon>
        <taxon>Rodentia</taxon>
        <taxon>Castorimorpha</taxon>
        <taxon>Heteromyidae</taxon>
        <taxon>Dipodomyinae</taxon>
        <taxon>Dipodomys</taxon>
    </lineage>
</organism>
<keyword evidence="4" id="KW-0675">Receptor</keyword>
<dbReference type="GO" id="GO:0009897">
    <property type="term" value="C:external side of plasma membrane"/>
    <property type="evidence" value="ECO:0007669"/>
    <property type="project" value="TreeGrafter"/>
</dbReference>
<evidence type="ECO:0000313" key="3">
    <source>
        <dbReference type="Proteomes" id="UP000081671"/>
    </source>
</evidence>
<keyword evidence="2" id="KW-1133">Transmembrane helix</keyword>
<dbReference type="PANTHER" id="PTHR23037:SF7">
    <property type="entry name" value="INTERLEUKIN-21 RECEPTOR"/>
    <property type="match status" value="1"/>
</dbReference>
<accession>A0A1S3GW75</accession>
<dbReference type="OrthoDB" id="8939865at2759"/>
<gene>
    <name evidence="4" type="primary">Il21r</name>
</gene>
<keyword evidence="2" id="KW-0472">Membrane</keyword>
<protein>
    <submittedName>
        <fullName evidence="4">Interleukin-21 receptor</fullName>
    </submittedName>
</protein>
<sequence>ELRVRAAAQPGLFQGTWSEWSEPVTFQVPPGGPEANWELLLLLLLAFLATGLVFLGLKTRLPWRLWKRLWAPVPSPKYFFGPLYESHSGDFKKWVGASFTASSLELGSGSLVPSALQVQSTGPAQSPPKMPPPGLAERLECDGAPEGGMGSEEGERPYGLVSIDTVMVMGAEGPHAWPCRDDGYPALNLDVGLGPSELLLGAVATSLPCGCVSARGPRLGGLRMPLGEGGWAAGPSWPSDSEVDSPPAGLDMDTFDSGFAGSDCGSPVESDFVGVREEGPPRSYIRQWVIVGSPPVGRDPRPPSQDGCPQELAISSGQSWCVHV</sequence>
<name>A0A1S3GW75_DIPOR</name>
<feature type="non-terminal residue" evidence="4">
    <location>
        <position position="1"/>
    </location>
</feature>
<evidence type="ECO:0000313" key="4">
    <source>
        <dbReference type="RefSeq" id="XP_012892529.1"/>
    </source>
</evidence>
<dbReference type="Gene3D" id="2.60.40.10">
    <property type="entry name" value="Immunoglobulins"/>
    <property type="match status" value="1"/>
</dbReference>
<feature type="compositionally biased region" description="Pro residues" evidence="1">
    <location>
        <begin position="125"/>
        <end position="134"/>
    </location>
</feature>
<proteinExistence type="predicted"/>
<dbReference type="InterPro" id="IPR013783">
    <property type="entry name" value="Ig-like_fold"/>
</dbReference>
<evidence type="ECO:0000256" key="2">
    <source>
        <dbReference type="SAM" id="Phobius"/>
    </source>
</evidence>
<dbReference type="CTD" id="50615"/>
<reference evidence="4" key="1">
    <citation type="submission" date="2025-08" db="UniProtKB">
        <authorList>
            <consortium name="RefSeq"/>
        </authorList>
    </citation>
    <scope>IDENTIFICATION</scope>
    <source>
        <tissue evidence="4">Kidney</tissue>
    </source>
</reference>
<dbReference type="GeneID" id="106002155"/>
<keyword evidence="3" id="KW-1185">Reference proteome</keyword>
<dbReference type="Proteomes" id="UP000081671">
    <property type="component" value="Unplaced"/>
</dbReference>
<dbReference type="FunCoup" id="A0A1S3GW75">
    <property type="interactions" value="412"/>
</dbReference>
<dbReference type="PANTHER" id="PTHR23037">
    <property type="entry name" value="CYTOKINE RECEPTOR"/>
    <property type="match status" value="1"/>
</dbReference>
<dbReference type="RefSeq" id="XP_012892529.1">
    <property type="nucleotide sequence ID" value="XM_013037075.1"/>
</dbReference>
<dbReference type="AlphaFoldDB" id="A0A1S3GW75"/>
<dbReference type="GO" id="GO:0004896">
    <property type="term" value="F:cytokine receptor activity"/>
    <property type="evidence" value="ECO:0007669"/>
    <property type="project" value="TreeGrafter"/>
</dbReference>
<dbReference type="InParanoid" id="A0A1S3GW75"/>
<dbReference type="KEGG" id="dord:106002155"/>